<dbReference type="AlphaFoldDB" id="A0A0H1RH00"/>
<evidence type="ECO:0000256" key="5">
    <source>
        <dbReference type="ARBA" id="ARBA00023014"/>
    </source>
</evidence>
<sequence length="391" mass="43193">MALPLHTRGTVAGHGASALYKVLSLAEALRQDFPLPRAMIDLRELDGVDLSALVAIGAGAILDKDGSLASPLPTLHSLTMPAVVAPGDVVRVHPSGQVNVLYRRGANANTLFATERCNSQCLMCSQPPREEDDSWRIGEMIDLLQLIDRDLPVLGITGGEPCLLGDGLVEILRTAKQYLPNTVLHVLTNGRLFADRAFVRSFDQSAGQVVWAVPVYADNATDHDYVVQADGAFNETVNGLHNLAERDHRIEIRCVLHRQTVHRLQELVEFLYWNLPFAEHVALMGLEPMGYARSNRDKLWIDPIEYADTLSQAAAYLWRRGITVSIYNIPLCLLPDQARPFARQSISDWKNVFVPECQSCTLREACCGFFRSAGDGWRSKGIQAIESKAIA</sequence>
<comment type="cofactor">
    <cofactor evidence="1">
        <name>[4Fe-4S] cluster</name>
        <dbReference type="ChEBI" id="CHEBI:49883"/>
    </cofactor>
</comment>
<keyword evidence="2" id="KW-0949">S-adenosyl-L-methionine</keyword>
<dbReference type="InterPro" id="IPR013785">
    <property type="entry name" value="Aldolase_TIM"/>
</dbReference>
<evidence type="ECO:0000313" key="7">
    <source>
        <dbReference type="EMBL" id="KLK91867.1"/>
    </source>
</evidence>
<dbReference type="PANTHER" id="PTHR11228:SF7">
    <property type="entry name" value="PQQA PEPTIDE CYCLASE"/>
    <property type="match status" value="1"/>
</dbReference>
<comment type="caution">
    <text evidence="7">The sequence shown here is derived from an EMBL/GenBank/DDBJ whole genome shotgun (WGS) entry which is preliminary data.</text>
</comment>
<dbReference type="PROSITE" id="PS51918">
    <property type="entry name" value="RADICAL_SAM"/>
    <property type="match status" value="1"/>
</dbReference>
<dbReference type="SFLD" id="SFLDS00029">
    <property type="entry name" value="Radical_SAM"/>
    <property type="match status" value="1"/>
</dbReference>
<dbReference type="NCBIfam" id="TIGR03977">
    <property type="entry name" value="rSAM_pair_HxsC"/>
    <property type="match status" value="1"/>
</dbReference>
<keyword evidence="3" id="KW-0479">Metal-binding</keyword>
<dbReference type="Pfam" id="PF04055">
    <property type="entry name" value="Radical_SAM"/>
    <property type="match status" value="1"/>
</dbReference>
<dbReference type="PANTHER" id="PTHR11228">
    <property type="entry name" value="RADICAL SAM DOMAIN PROTEIN"/>
    <property type="match status" value="1"/>
</dbReference>
<protein>
    <submittedName>
        <fullName evidence="7">Radical SAM protein</fullName>
    </submittedName>
</protein>
<name>A0A0H1RH00_9HYPH</name>
<dbReference type="Proteomes" id="UP000035489">
    <property type="component" value="Unassembled WGS sequence"/>
</dbReference>
<proteinExistence type="predicted"/>
<dbReference type="CDD" id="cd01335">
    <property type="entry name" value="Radical_SAM"/>
    <property type="match status" value="1"/>
</dbReference>
<evidence type="ECO:0000256" key="3">
    <source>
        <dbReference type="ARBA" id="ARBA00022723"/>
    </source>
</evidence>
<dbReference type="InterPro" id="IPR024032">
    <property type="entry name" value="rSAM_paired_HxsC"/>
</dbReference>
<keyword evidence="4" id="KW-0408">Iron</keyword>
<evidence type="ECO:0000256" key="4">
    <source>
        <dbReference type="ARBA" id="ARBA00023004"/>
    </source>
</evidence>
<dbReference type="InterPro" id="IPR007197">
    <property type="entry name" value="rSAM"/>
</dbReference>
<feature type="domain" description="Radical SAM core" evidence="6">
    <location>
        <begin position="103"/>
        <end position="320"/>
    </location>
</feature>
<dbReference type="Gene3D" id="3.20.20.70">
    <property type="entry name" value="Aldolase class I"/>
    <property type="match status" value="1"/>
</dbReference>
<dbReference type="SUPFAM" id="SSF102114">
    <property type="entry name" value="Radical SAM enzymes"/>
    <property type="match status" value="1"/>
</dbReference>
<evidence type="ECO:0000313" key="8">
    <source>
        <dbReference type="Proteomes" id="UP000035489"/>
    </source>
</evidence>
<evidence type="ECO:0000256" key="2">
    <source>
        <dbReference type="ARBA" id="ARBA00022691"/>
    </source>
</evidence>
<accession>A0A0H1RH00</accession>
<keyword evidence="8" id="KW-1185">Reference proteome</keyword>
<evidence type="ECO:0000259" key="6">
    <source>
        <dbReference type="PROSITE" id="PS51918"/>
    </source>
</evidence>
<organism evidence="7 8">
    <name type="scientific">Microvirga vignae</name>
    <dbReference type="NCBI Taxonomy" id="1225564"/>
    <lineage>
        <taxon>Bacteria</taxon>
        <taxon>Pseudomonadati</taxon>
        <taxon>Pseudomonadota</taxon>
        <taxon>Alphaproteobacteria</taxon>
        <taxon>Hyphomicrobiales</taxon>
        <taxon>Methylobacteriaceae</taxon>
        <taxon>Microvirga</taxon>
    </lineage>
</organism>
<dbReference type="InterPro" id="IPR058240">
    <property type="entry name" value="rSAM_sf"/>
</dbReference>
<dbReference type="GO" id="GO:0046872">
    <property type="term" value="F:metal ion binding"/>
    <property type="evidence" value="ECO:0007669"/>
    <property type="project" value="UniProtKB-KW"/>
</dbReference>
<dbReference type="RefSeq" id="WP_047190277.1">
    <property type="nucleotide sequence ID" value="NZ_LCYG01000043.1"/>
</dbReference>
<dbReference type="GO" id="GO:0003824">
    <property type="term" value="F:catalytic activity"/>
    <property type="evidence" value="ECO:0007669"/>
    <property type="project" value="InterPro"/>
</dbReference>
<dbReference type="SFLD" id="SFLDG01067">
    <property type="entry name" value="SPASM/twitch_domain_containing"/>
    <property type="match status" value="1"/>
</dbReference>
<dbReference type="STRING" id="1225564.AA309_17295"/>
<dbReference type="GO" id="GO:0051536">
    <property type="term" value="F:iron-sulfur cluster binding"/>
    <property type="evidence" value="ECO:0007669"/>
    <property type="project" value="UniProtKB-KW"/>
</dbReference>
<gene>
    <name evidence="7" type="ORF">AA309_17295</name>
</gene>
<dbReference type="OrthoDB" id="4501241at2"/>
<dbReference type="PATRIC" id="fig|1225564.3.peg.4565"/>
<keyword evidence="5" id="KW-0411">Iron-sulfur</keyword>
<evidence type="ECO:0000256" key="1">
    <source>
        <dbReference type="ARBA" id="ARBA00001966"/>
    </source>
</evidence>
<dbReference type="InterPro" id="IPR050377">
    <property type="entry name" value="Radical_SAM_PqqE_MftC-like"/>
</dbReference>
<reference evidence="7 8" key="1">
    <citation type="submission" date="2015-05" db="EMBL/GenBank/DDBJ databases">
        <title>Draft genome sequence of Microvirga vignae strain BR3299, a novel nitrogen fixing bacteria isolated from Brazil semi-aired region.</title>
        <authorList>
            <person name="Zilli J.E."/>
            <person name="Passos S.R."/>
            <person name="Leite J."/>
            <person name="Baldani J.I."/>
            <person name="Xavier G.R."/>
            <person name="Rumjaneck N.G."/>
            <person name="Simoes-Araujo J.L."/>
        </authorList>
    </citation>
    <scope>NUCLEOTIDE SEQUENCE [LARGE SCALE GENOMIC DNA]</scope>
    <source>
        <strain evidence="7 8">BR3299</strain>
    </source>
</reference>
<dbReference type="SFLD" id="SFLDG01103">
    <property type="entry name" value="Uncharacterised_Radical_SAM_Su"/>
    <property type="match status" value="1"/>
</dbReference>
<dbReference type="EMBL" id="LCYG01000043">
    <property type="protein sequence ID" value="KLK91867.1"/>
    <property type="molecule type" value="Genomic_DNA"/>
</dbReference>